<sequence>MTSIFAELTQLPRPTSEISSAGESWAVNQAPTAKGEKKPTDNSLWAMFRPAVSLGDGRHTPQNVSLTSFLLGIGLGVGFLWTWSALCAVVIPEETKPGFSQALLRLGPFLLFLSQFHYLEYLITSLYNPKALGFDTFTFTMDANYIYLKMMSIILIEFLVEAYFVPEIKMGRWNWLAGLTLMITGQAIRTLAMATTQRNFNHYVATEKDPDHVLVTHGIYR</sequence>
<dbReference type="Gene3D" id="1.20.120.1630">
    <property type="match status" value="1"/>
</dbReference>
<keyword evidence="2 5" id="KW-0812">Transmembrane</keyword>
<feature type="transmembrane region" description="Helical" evidence="5">
    <location>
        <begin position="144"/>
        <end position="165"/>
    </location>
</feature>
<keyword evidence="3 5" id="KW-1133">Transmembrane helix</keyword>
<dbReference type="Proteomes" id="UP001150569">
    <property type="component" value="Unassembled WGS sequence"/>
</dbReference>
<dbReference type="PANTHER" id="PTHR12714:SF9">
    <property type="entry name" value="PROTEIN-S-ISOPRENYLCYSTEINE O-METHYLTRANSFERASE"/>
    <property type="match status" value="1"/>
</dbReference>
<evidence type="ECO:0000313" key="7">
    <source>
        <dbReference type="Proteomes" id="UP001150569"/>
    </source>
</evidence>
<organism evidence="6 7">
    <name type="scientific">Tieghemiomyces parasiticus</name>
    <dbReference type="NCBI Taxonomy" id="78921"/>
    <lineage>
        <taxon>Eukaryota</taxon>
        <taxon>Fungi</taxon>
        <taxon>Fungi incertae sedis</taxon>
        <taxon>Zoopagomycota</taxon>
        <taxon>Kickxellomycotina</taxon>
        <taxon>Dimargaritomycetes</taxon>
        <taxon>Dimargaritales</taxon>
        <taxon>Dimargaritaceae</taxon>
        <taxon>Tieghemiomyces</taxon>
    </lineage>
</organism>
<dbReference type="GO" id="GO:0032259">
    <property type="term" value="P:methylation"/>
    <property type="evidence" value="ECO:0007669"/>
    <property type="project" value="UniProtKB-KW"/>
</dbReference>
<evidence type="ECO:0000256" key="2">
    <source>
        <dbReference type="ARBA" id="ARBA00022692"/>
    </source>
</evidence>
<evidence type="ECO:0000256" key="4">
    <source>
        <dbReference type="ARBA" id="ARBA00023136"/>
    </source>
</evidence>
<dbReference type="EMBL" id="JANBPT010000027">
    <property type="protein sequence ID" value="KAJ1929688.1"/>
    <property type="molecule type" value="Genomic_DNA"/>
</dbReference>
<dbReference type="OrthoDB" id="422086at2759"/>
<comment type="caution">
    <text evidence="6">The sequence shown here is derived from an EMBL/GenBank/DDBJ whole genome shotgun (WGS) entry which is preliminary data.</text>
</comment>
<dbReference type="PANTHER" id="PTHR12714">
    <property type="entry name" value="PROTEIN-S ISOPRENYLCYSTEINE O-METHYLTRANSFERASE"/>
    <property type="match status" value="1"/>
</dbReference>
<evidence type="ECO:0000313" key="6">
    <source>
        <dbReference type="EMBL" id="KAJ1929688.1"/>
    </source>
</evidence>
<keyword evidence="5" id="KW-0256">Endoplasmic reticulum</keyword>
<comment type="catalytic activity">
    <reaction evidence="5">
        <text>[protein]-C-terminal S-[(2E,6E)-farnesyl]-L-cysteine + S-adenosyl-L-methionine = [protein]-C-terminal S-[(2E,6E)-farnesyl]-L-cysteine methyl ester + S-adenosyl-L-homocysteine</text>
        <dbReference type="Rhea" id="RHEA:21672"/>
        <dbReference type="Rhea" id="RHEA-COMP:12125"/>
        <dbReference type="Rhea" id="RHEA-COMP:12126"/>
        <dbReference type="ChEBI" id="CHEBI:57856"/>
        <dbReference type="ChEBI" id="CHEBI:59789"/>
        <dbReference type="ChEBI" id="CHEBI:90510"/>
        <dbReference type="ChEBI" id="CHEBI:90511"/>
        <dbReference type="EC" id="2.1.1.100"/>
    </reaction>
</comment>
<keyword evidence="5 6" id="KW-0489">Methyltransferase</keyword>
<protein>
    <recommendedName>
        <fullName evidence="5">Protein-S-isoprenylcysteine O-methyltransferase</fullName>
        <ecNumber evidence="5">2.1.1.100</ecNumber>
    </recommendedName>
</protein>
<dbReference type="EC" id="2.1.1.100" evidence="5"/>
<name>A0A9W8ADV3_9FUNG</name>
<evidence type="ECO:0000256" key="1">
    <source>
        <dbReference type="ARBA" id="ARBA00004141"/>
    </source>
</evidence>
<evidence type="ECO:0000256" key="5">
    <source>
        <dbReference type="RuleBase" id="RU362022"/>
    </source>
</evidence>
<gene>
    <name evidence="6" type="primary">STE14_2</name>
    <name evidence="6" type="ORF">IWQ60_000962</name>
</gene>
<evidence type="ECO:0000256" key="3">
    <source>
        <dbReference type="ARBA" id="ARBA00022989"/>
    </source>
</evidence>
<dbReference type="Pfam" id="PF04140">
    <property type="entry name" value="ICMT"/>
    <property type="match status" value="1"/>
</dbReference>
<comment type="subcellular location">
    <subcellularLocation>
        <location evidence="5">Endoplasmic reticulum membrane</location>
        <topology evidence="5">Multi-pass membrane protein</topology>
    </subcellularLocation>
    <subcellularLocation>
        <location evidence="1">Membrane</location>
        <topology evidence="1">Multi-pass membrane protein</topology>
    </subcellularLocation>
</comment>
<comment type="similarity">
    <text evidence="5">Belongs to the class VI-like SAM-binding methyltransferase superfamily. Isoprenylcysteine carboxyl methyltransferase family.</text>
</comment>
<keyword evidence="6" id="KW-0808">Transferase</keyword>
<keyword evidence="5" id="KW-0949">S-adenosyl-L-methionine</keyword>
<proteinExistence type="inferred from homology"/>
<comment type="caution">
    <text evidence="5">Lacks conserved residue(s) required for the propagation of feature annotation.</text>
</comment>
<dbReference type="GO" id="GO:0004671">
    <property type="term" value="F:protein C-terminal S-isoprenylcysteine carboxyl O-methyltransferase activity"/>
    <property type="evidence" value="ECO:0007669"/>
    <property type="project" value="UniProtKB-EC"/>
</dbReference>
<dbReference type="InterPro" id="IPR007269">
    <property type="entry name" value="ICMT_MeTrfase"/>
</dbReference>
<reference evidence="6" key="1">
    <citation type="submission" date="2022-07" db="EMBL/GenBank/DDBJ databases">
        <title>Phylogenomic reconstructions and comparative analyses of Kickxellomycotina fungi.</title>
        <authorList>
            <person name="Reynolds N.K."/>
            <person name="Stajich J.E."/>
            <person name="Barry K."/>
            <person name="Grigoriev I.V."/>
            <person name="Crous P."/>
            <person name="Smith M.E."/>
        </authorList>
    </citation>
    <scope>NUCLEOTIDE SEQUENCE</scope>
    <source>
        <strain evidence="6">RSA 861</strain>
    </source>
</reference>
<keyword evidence="4 5" id="KW-0472">Membrane</keyword>
<dbReference type="GO" id="GO:0005789">
    <property type="term" value="C:endoplasmic reticulum membrane"/>
    <property type="evidence" value="ECO:0007669"/>
    <property type="project" value="UniProtKB-SubCell"/>
</dbReference>
<dbReference type="AlphaFoldDB" id="A0A9W8ADV3"/>
<feature type="transmembrane region" description="Helical" evidence="5">
    <location>
        <begin position="103"/>
        <end position="124"/>
    </location>
</feature>
<keyword evidence="7" id="KW-1185">Reference proteome</keyword>
<feature type="transmembrane region" description="Helical" evidence="5">
    <location>
        <begin position="69"/>
        <end position="91"/>
    </location>
</feature>
<accession>A0A9W8ADV3</accession>